<evidence type="ECO:0000313" key="3">
    <source>
        <dbReference type="Proteomes" id="UP000316603"/>
    </source>
</evidence>
<name>A0A561TLD8_9ACTN</name>
<dbReference type="InterPro" id="IPR007278">
    <property type="entry name" value="DUF397"/>
</dbReference>
<evidence type="ECO:0000313" key="2">
    <source>
        <dbReference type="EMBL" id="TWF87975.1"/>
    </source>
</evidence>
<gene>
    <name evidence="2" type="ORF">FHX78_114993</name>
</gene>
<reference evidence="2 3" key="1">
    <citation type="submission" date="2019-06" db="EMBL/GenBank/DDBJ databases">
        <title>Sequencing the genomes of 1000 actinobacteria strains.</title>
        <authorList>
            <person name="Klenk H.-P."/>
        </authorList>
    </citation>
    <scope>NUCLEOTIDE SEQUENCE [LARGE SCALE GENOMIC DNA]</scope>
    <source>
        <strain evidence="2 3">DSM 41695</strain>
    </source>
</reference>
<dbReference type="Proteomes" id="UP000316603">
    <property type="component" value="Unassembled WGS sequence"/>
</dbReference>
<dbReference type="RefSeq" id="WP_145869668.1">
    <property type="nucleotide sequence ID" value="NZ_BNCE01000017.1"/>
</dbReference>
<feature type="domain" description="DUF397" evidence="1">
    <location>
        <begin position="12"/>
        <end position="63"/>
    </location>
</feature>
<dbReference type="EMBL" id="VIWV01000001">
    <property type="protein sequence ID" value="TWF87975.1"/>
    <property type="molecule type" value="Genomic_DNA"/>
</dbReference>
<evidence type="ECO:0000259" key="1">
    <source>
        <dbReference type="Pfam" id="PF04149"/>
    </source>
</evidence>
<keyword evidence="3" id="KW-1185">Reference proteome</keyword>
<proteinExistence type="predicted"/>
<sequence>MNTHGIPNLADAEWRSSTYSGGNNECLELAHGVPSFAPVRDSKAPEGAVILFGHEAWKAFVTELGRQRSR</sequence>
<organism evidence="2 3">
    <name type="scientific">Streptomyces capillispiralis</name>
    <dbReference type="NCBI Taxonomy" id="68182"/>
    <lineage>
        <taxon>Bacteria</taxon>
        <taxon>Bacillati</taxon>
        <taxon>Actinomycetota</taxon>
        <taxon>Actinomycetes</taxon>
        <taxon>Kitasatosporales</taxon>
        <taxon>Streptomycetaceae</taxon>
        <taxon>Streptomyces</taxon>
    </lineage>
</organism>
<dbReference type="Pfam" id="PF04149">
    <property type="entry name" value="DUF397"/>
    <property type="match status" value="1"/>
</dbReference>
<dbReference type="AlphaFoldDB" id="A0A561TLD8"/>
<protein>
    <submittedName>
        <fullName evidence="2">Uncharacterized protein DUF397</fullName>
    </submittedName>
</protein>
<comment type="caution">
    <text evidence="2">The sequence shown here is derived from an EMBL/GenBank/DDBJ whole genome shotgun (WGS) entry which is preliminary data.</text>
</comment>
<dbReference type="OrthoDB" id="4570646at2"/>
<accession>A0A561TLD8</accession>